<comment type="caution">
    <text evidence="1">The sequence shown here is derived from an EMBL/GenBank/DDBJ whole genome shotgun (WGS) entry which is preliminary data.</text>
</comment>
<reference evidence="1 2" key="2">
    <citation type="journal article" date="2022" name="Mol. Ecol. Resour.">
        <title>The genomes of chicory, endive, great burdock and yacon provide insights into Asteraceae paleo-polyploidization history and plant inulin production.</title>
        <authorList>
            <person name="Fan W."/>
            <person name="Wang S."/>
            <person name="Wang H."/>
            <person name="Wang A."/>
            <person name="Jiang F."/>
            <person name="Liu H."/>
            <person name="Zhao H."/>
            <person name="Xu D."/>
            <person name="Zhang Y."/>
        </authorList>
    </citation>
    <scope>NUCLEOTIDE SEQUENCE [LARGE SCALE GENOMIC DNA]</scope>
    <source>
        <strain evidence="2">cv. Niubang</strain>
    </source>
</reference>
<organism evidence="1 2">
    <name type="scientific">Arctium lappa</name>
    <name type="common">Greater burdock</name>
    <name type="synonym">Lappa major</name>
    <dbReference type="NCBI Taxonomy" id="4217"/>
    <lineage>
        <taxon>Eukaryota</taxon>
        <taxon>Viridiplantae</taxon>
        <taxon>Streptophyta</taxon>
        <taxon>Embryophyta</taxon>
        <taxon>Tracheophyta</taxon>
        <taxon>Spermatophyta</taxon>
        <taxon>Magnoliopsida</taxon>
        <taxon>eudicotyledons</taxon>
        <taxon>Gunneridae</taxon>
        <taxon>Pentapetalae</taxon>
        <taxon>asterids</taxon>
        <taxon>campanulids</taxon>
        <taxon>Asterales</taxon>
        <taxon>Asteraceae</taxon>
        <taxon>Carduoideae</taxon>
        <taxon>Cardueae</taxon>
        <taxon>Arctiinae</taxon>
        <taxon>Arctium</taxon>
    </lineage>
</organism>
<evidence type="ECO:0000313" key="2">
    <source>
        <dbReference type="Proteomes" id="UP001055879"/>
    </source>
</evidence>
<name>A0ACB9CL60_ARCLA</name>
<proteinExistence type="predicted"/>
<dbReference type="EMBL" id="CM042050">
    <property type="protein sequence ID" value="KAI3735001.1"/>
    <property type="molecule type" value="Genomic_DNA"/>
</dbReference>
<protein>
    <submittedName>
        <fullName evidence="1">Uncharacterized protein</fullName>
    </submittedName>
</protein>
<accession>A0ACB9CL60</accession>
<keyword evidence="2" id="KW-1185">Reference proteome</keyword>
<sequence length="265" mass="30179">MMHPIKQNDLEKLFQALDKQRGCAFLIRDLTINSLFYNINTCSDEDFTGKGLDDLKSGKIVTPLPPKEMFLDDPLRVLRAIRFCARFEFEMVEELKVAAADNDVKSAIADKISRERIALFLPLRKTIYGDNKKRIVSSVNYIFRNSLTLKGSDADNVLRLHNAVEKFSSLIPFVVSNEGMQPEVDWKSDMIDVPVSLKLRILLGLLLRDVKDFWRAALMLSILLSKGSSVESVVGNVRMFKKVEKEIVKLSLEKVWEGHNEGFRG</sequence>
<gene>
    <name evidence="1" type="ORF">L6452_14485</name>
</gene>
<evidence type="ECO:0000313" key="1">
    <source>
        <dbReference type="EMBL" id="KAI3735001.1"/>
    </source>
</evidence>
<dbReference type="Proteomes" id="UP001055879">
    <property type="component" value="Linkage Group LG04"/>
</dbReference>
<reference evidence="2" key="1">
    <citation type="journal article" date="2022" name="Mol. Ecol. Resour.">
        <title>The genomes of chicory, endive, great burdock and yacon provide insights into Asteraceae palaeo-polyploidization history and plant inulin production.</title>
        <authorList>
            <person name="Fan W."/>
            <person name="Wang S."/>
            <person name="Wang H."/>
            <person name="Wang A."/>
            <person name="Jiang F."/>
            <person name="Liu H."/>
            <person name="Zhao H."/>
            <person name="Xu D."/>
            <person name="Zhang Y."/>
        </authorList>
    </citation>
    <scope>NUCLEOTIDE SEQUENCE [LARGE SCALE GENOMIC DNA]</scope>
    <source>
        <strain evidence="2">cv. Niubang</strain>
    </source>
</reference>